<name>K2AFL0_9BACT</name>
<organism evidence="1">
    <name type="scientific">uncultured bacterium</name>
    <name type="common">gcode 4</name>
    <dbReference type="NCBI Taxonomy" id="1234023"/>
    <lineage>
        <taxon>Bacteria</taxon>
        <taxon>environmental samples</taxon>
    </lineage>
</organism>
<sequence length="49" mass="5940">MIKKDWKIYYTLVESKKISDENIIKSAQLLIQDLRKSEQILVRKKEIYV</sequence>
<accession>K2AFL0</accession>
<dbReference type="EMBL" id="AMFJ01021595">
    <property type="protein sequence ID" value="EKD66790.1"/>
    <property type="molecule type" value="Genomic_DNA"/>
</dbReference>
<comment type="caution">
    <text evidence="1">The sequence shown here is derived from an EMBL/GenBank/DDBJ whole genome shotgun (WGS) entry which is preliminary data.</text>
</comment>
<proteinExistence type="predicted"/>
<dbReference type="AlphaFoldDB" id="K2AFL0"/>
<protein>
    <submittedName>
        <fullName evidence="1">Uncharacterized protein</fullName>
    </submittedName>
</protein>
<reference evidence="1" key="1">
    <citation type="journal article" date="2012" name="Science">
        <title>Fermentation, hydrogen, and sulfur metabolism in multiple uncultivated bacterial phyla.</title>
        <authorList>
            <person name="Wrighton K.C."/>
            <person name="Thomas B.C."/>
            <person name="Sharon I."/>
            <person name="Miller C.S."/>
            <person name="Castelle C.J."/>
            <person name="VerBerkmoes N.C."/>
            <person name="Wilkins M.J."/>
            <person name="Hettich R.L."/>
            <person name="Lipton M.S."/>
            <person name="Williams K.H."/>
            <person name="Long P.E."/>
            <person name="Banfield J.F."/>
        </authorList>
    </citation>
    <scope>NUCLEOTIDE SEQUENCE [LARGE SCALE GENOMIC DNA]</scope>
</reference>
<evidence type="ECO:0000313" key="1">
    <source>
        <dbReference type="EMBL" id="EKD66790.1"/>
    </source>
</evidence>
<gene>
    <name evidence="1" type="ORF">ACD_49C00009G0015</name>
</gene>